<evidence type="ECO:0000259" key="1">
    <source>
        <dbReference type="PROSITE" id="PS50943"/>
    </source>
</evidence>
<name>A0A2I0QSG9_9BACI</name>
<dbReference type="InterPro" id="IPR001387">
    <property type="entry name" value="Cro/C1-type_HTH"/>
</dbReference>
<reference evidence="2 3" key="1">
    <citation type="submission" date="2017-06" db="EMBL/GenBank/DDBJ databases">
        <title>the draft geome sequence of Illustriluteabacillus marina B3227.</title>
        <authorList>
            <person name="He R.-H."/>
            <person name="Du Z.-J."/>
        </authorList>
    </citation>
    <scope>NUCLEOTIDE SEQUENCE [LARGE SCALE GENOMIC DNA]</scope>
    <source>
        <strain evidence="2 3">B3227</strain>
    </source>
</reference>
<protein>
    <recommendedName>
        <fullName evidence="1">HTH cro/C1-type domain-containing protein</fullName>
    </recommendedName>
</protein>
<dbReference type="InterPro" id="IPR053163">
    <property type="entry name" value="HTH-type_regulator_Rgg"/>
</dbReference>
<dbReference type="RefSeq" id="WP_101332109.1">
    <property type="nucleotide sequence ID" value="NZ_PJNH01000003.1"/>
</dbReference>
<gene>
    <name evidence="2" type="ORF">CEY16_11120</name>
</gene>
<dbReference type="OrthoDB" id="1150409at2"/>
<dbReference type="SUPFAM" id="SSF48452">
    <property type="entry name" value="TPR-like"/>
    <property type="match status" value="1"/>
</dbReference>
<dbReference type="Pfam" id="PF18768">
    <property type="entry name" value="RNPP_C"/>
    <property type="match status" value="1"/>
</dbReference>
<comment type="caution">
    <text evidence="2">The sequence shown here is derived from an EMBL/GenBank/DDBJ whole genome shotgun (WGS) entry which is preliminary data.</text>
</comment>
<dbReference type="PANTHER" id="PTHR37038">
    <property type="entry name" value="TRANSCRIPTIONAL REGULATOR-RELATED"/>
    <property type="match status" value="1"/>
</dbReference>
<accession>A0A2I0QSG9</accession>
<feature type="domain" description="HTH cro/C1-type" evidence="1">
    <location>
        <begin position="17"/>
        <end position="70"/>
    </location>
</feature>
<dbReference type="GO" id="GO:0003677">
    <property type="term" value="F:DNA binding"/>
    <property type="evidence" value="ECO:0007669"/>
    <property type="project" value="InterPro"/>
</dbReference>
<dbReference type="EMBL" id="PJNH01000003">
    <property type="protein sequence ID" value="PKR77281.1"/>
    <property type="molecule type" value="Genomic_DNA"/>
</dbReference>
<dbReference type="SUPFAM" id="SSF47413">
    <property type="entry name" value="lambda repressor-like DNA-binding domains"/>
    <property type="match status" value="1"/>
</dbReference>
<dbReference type="SMART" id="SM00028">
    <property type="entry name" value="TPR"/>
    <property type="match status" value="3"/>
</dbReference>
<sequence>MNKNPTFNKSTEIGKRIQELRHFFKMTQKELAEGICTSAYISRVENGSSIINADLLFMISEKFGVDINYFYDSPYSLREDHSLKVENEAREYVNIGDYEALELLIQREEKTPFMQNERFKQFILWHKSICERYLYENLDEALKLMDAALSLCHTSEKAMSEREIQMFMHKANIYTDLDLDEKAIKLYQNLLTAIDTLPTLTNKSIAVMVHYNLVRMYFYQEMYDEVLELANDGINICKQTQSVYGLAHLYYIIARTYAELGNYQSALGYYRRSNDMFNFTNQERHSKKALKEIQEIEDMLKTL</sequence>
<keyword evidence="3" id="KW-1185">Reference proteome</keyword>
<organism evidence="2 3">
    <name type="scientific">Halalkalibacillus sediminis</name>
    <dbReference type="NCBI Taxonomy" id="2018042"/>
    <lineage>
        <taxon>Bacteria</taxon>
        <taxon>Bacillati</taxon>
        <taxon>Bacillota</taxon>
        <taxon>Bacilli</taxon>
        <taxon>Bacillales</taxon>
        <taxon>Bacillaceae</taxon>
        <taxon>Halalkalibacillus</taxon>
    </lineage>
</organism>
<evidence type="ECO:0000313" key="2">
    <source>
        <dbReference type="EMBL" id="PKR77281.1"/>
    </source>
</evidence>
<dbReference type="InterPro" id="IPR010982">
    <property type="entry name" value="Lambda_DNA-bd_dom_sf"/>
</dbReference>
<dbReference type="InterPro" id="IPR011990">
    <property type="entry name" value="TPR-like_helical_dom_sf"/>
</dbReference>
<dbReference type="CDD" id="cd00093">
    <property type="entry name" value="HTH_XRE"/>
    <property type="match status" value="1"/>
</dbReference>
<dbReference type="Gene3D" id="1.25.40.10">
    <property type="entry name" value="Tetratricopeptide repeat domain"/>
    <property type="match status" value="1"/>
</dbReference>
<proteinExistence type="predicted"/>
<dbReference type="InterPro" id="IPR041315">
    <property type="entry name" value="PlcR_TPR"/>
</dbReference>
<dbReference type="SMART" id="SM00530">
    <property type="entry name" value="HTH_XRE"/>
    <property type="match status" value="1"/>
</dbReference>
<dbReference type="PANTHER" id="PTHR37038:SF14">
    <property type="entry name" value="TRANSCRIPTIONAL ACTIVATOR"/>
    <property type="match status" value="1"/>
</dbReference>
<dbReference type="AlphaFoldDB" id="A0A2I0QSG9"/>
<dbReference type="PROSITE" id="PS50943">
    <property type="entry name" value="HTH_CROC1"/>
    <property type="match status" value="1"/>
</dbReference>
<evidence type="ECO:0000313" key="3">
    <source>
        <dbReference type="Proteomes" id="UP000243524"/>
    </source>
</evidence>
<dbReference type="Proteomes" id="UP000243524">
    <property type="component" value="Unassembled WGS sequence"/>
</dbReference>
<dbReference type="InterPro" id="IPR019734">
    <property type="entry name" value="TPR_rpt"/>
</dbReference>
<dbReference type="Pfam" id="PF01381">
    <property type="entry name" value="HTH_3"/>
    <property type="match status" value="1"/>
</dbReference>